<dbReference type="InterPro" id="IPR036388">
    <property type="entry name" value="WH-like_DNA-bd_sf"/>
</dbReference>
<dbReference type="InterPro" id="IPR041118">
    <property type="entry name" value="Rx_N"/>
</dbReference>
<dbReference type="InterPro" id="IPR042197">
    <property type="entry name" value="Apaf_helical"/>
</dbReference>
<dbReference type="PRINTS" id="PR00364">
    <property type="entry name" value="DISEASERSIST"/>
</dbReference>
<evidence type="ECO:0000256" key="3">
    <source>
        <dbReference type="ARBA" id="ARBA00022737"/>
    </source>
</evidence>
<feature type="domain" description="Disease resistance N-terminal" evidence="8">
    <location>
        <begin position="5"/>
        <end position="90"/>
    </location>
</feature>
<dbReference type="Pfam" id="PF23559">
    <property type="entry name" value="WHD_DRP"/>
    <property type="match status" value="1"/>
</dbReference>
<reference evidence="11" key="1">
    <citation type="journal article" date="2016" name="Nat. Genet.">
        <title>A high-quality carrot genome assembly provides new insights into carotenoid accumulation and asterid genome evolution.</title>
        <authorList>
            <person name="Iorizzo M."/>
            <person name="Ellison S."/>
            <person name="Senalik D."/>
            <person name="Zeng P."/>
            <person name="Satapoomin P."/>
            <person name="Huang J."/>
            <person name="Bowman M."/>
            <person name="Iovene M."/>
            <person name="Sanseverino W."/>
            <person name="Cavagnaro P."/>
            <person name="Yildiz M."/>
            <person name="Macko-Podgorni A."/>
            <person name="Moranska E."/>
            <person name="Grzebelus E."/>
            <person name="Grzebelus D."/>
            <person name="Ashrafi H."/>
            <person name="Zheng Z."/>
            <person name="Cheng S."/>
            <person name="Spooner D."/>
            <person name="Van Deynze A."/>
            <person name="Simon P."/>
        </authorList>
    </citation>
    <scope>NUCLEOTIDE SEQUENCE</scope>
    <source>
        <tissue evidence="11">Leaf</tissue>
    </source>
</reference>
<evidence type="ECO:0000259" key="8">
    <source>
        <dbReference type="Pfam" id="PF18052"/>
    </source>
</evidence>
<keyword evidence="5" id="KW-0611">Plant defense</keyword>
<dbReference type="Pfam" id="PF18052">
    <property type="entry name" value="Rx_N"/>
    <property type="match status" value="1"/>
</dbReference>
<dbReference type="PANTHER" id="PTHR23155:SF1185">
    <property type="entry name" value="DISEASE RESISTANCE RPP8-LIKE PROTEIN 3-RELATED"/>
    <property type="match status" value="1"/>
</dbReference>
<feature type="domain" description="Disease resistance protein winged helix" evidence="9">
    <location>
        <begin position="429"/>
        <end position="506"/>
    </location>
</feature>
<evidence type="ECO:0000313" key="11">
    <source>
        <dbReference type="EMBL" id="WOG90435.1"/>
    </source>
</evidence>
<dbReference type="InterPro" id="IPR055414">
    <property type="entry name" value="LRR_R13L4/SHOC2-like"/>
</dbReference>
<dbReference type="PANTHER" id="PTHR23155">
    <property type="entry name" value="DISEASE RESISTANCE PROTEIN RP"/>
    <property type="match status" value="1"/>
</dbReference>
<feature type="domain" description="NB-ARC" evidence="7">
    <location>
        <begin position="170"/>
        <end position="335"/>
    </location>
</feature>
<evidence type="ECO:0000256" key="4">
    <source>
        <dbReference type="ARBA" id="ARBA00022741"/>
    </source>
</evidence>
<dbReference type="Gene3D" id="3.80.10.10">
    <property type="entry name" value="Ribonuclease Inhibitor"/>
    <property type="match status" value="2"/>
</dbReference>
<sequence>MADAVVSIVAERLGELLISEATLLRGVSDEIKKVERELERMQCFLEEADIIQNRDKRVRKWVAEIKELAFKIEDVIETFAMDVANKQPRSCLMQMLKKVACFLCELKSRHDIATEINDIKDKLVELTACLQRYGITKGLEEGTTSNSLVNLRSRRIFYSHDVDKDFTGMKEDIDKLIPQLMEADNDCEVISICGMGGQGKTTLAKRLYNHATIRAHFKAFAWVCITQQFDRQKVFRRVLKELGNKEVSEKMTVEELVGELYKLQKETNCLVVIDDIWTVDSWKILKPAFPIGETSSGSKILLTTRYQNVANTGQMHKVIGLTADEGWELLSKKAGIHNLPEMDALKSIGMNMVKRCKLLPLAISSLGGILKGKSLREWEKINKDISFYLAKGERVANDDEYYNVRQVLGLSYDSLPPVLRYCFLCFANYEEDEVISTEDLYMYWMAEGLISVDDKAKGDMMLDVAERYLDELAHRSLVQVETREFEGEYWSKYKTCRIHDLIRDLCLSKVEEEKVINAIHFPKKTEDESQASIEPALCIRPPGDKNVFRPSIVRRLYIRSYYNVNTSMIKPYDQHVISHIRSLLIWKGYIYGIPGVWPEDILCLKKFKLLRVLVVNGYEFKEANQKQIRSISKLVYLKYLSLRHCSLKELPSTIGNLRNLETLDLRLDADEARIPDVLWRLTKLKHLYLPAYKLSPETKLKKLKLKGLNELEFIRNYNSDYCDASDLPALASLKVFDGKFIVNDKFTMETVDFTRSKQMRHTTLHIEGEGESSLALLLQCQFIDDLTVKMTCIIPEAYDHTRTHLSERLTKLCMYECDMEKDPMTLLQKLPNLRHLSLGYRAYWGKEMVCSSMGFPKLQGLKLMYLINLETWRVDEGAMPNLSSLEVSGCQKLKMLPEGLSHLKALKSLKMSSMLKSFTDRIKEVDGARGQDMDKVSHIPNIIITI</sequence>
<dbReference type="CDD" id="cd14798">
    <property type="entry name" value="RX-CC_like"/>
    <property type="match status" value="1"/>
</dbReference>
<dbReference type="GO" id="GO:0051607">
    <property type="term" value="P:defense response to virus"/>
    <property type="evidence" value="ECO:0007669"/>
    <property type="project" value="UniProtKB-ARBA"/>
</dbReference>
<dbReference type="SUPFAM" id="SSF52058">
    <property type="entry name" value="L domain-like"/>
    <property type="match status" value="1"/>
</dbReference>
<keyword evidence="4" id="KW-0547">Nucleotide-binding</keyword>
<evidence type="ECO:0000256" key="2">
    <source>
        <dbReference type="ARBA" id="ARBA00022614"/>
    </source>
</evidence>
<keyword evidence="3" id="KW-0677">Repeat</keyword>
<dbReference type="Proteomes" id="UP000077755">
    <property type="component" value="Chromosome 2"/>
</dbReference>
<dbReference type="InterPro" id="IPR038005">
    <property type="entry name" value="RX-like_CC"/>
</dbReference>
<dbReference type="InterPro" id="IPR027417">
    <property type="entry name" value="P-loop_NTPase"/>
</dbReference>
<dbReference type="InterPro" id="IPR058922">
    <property type="entry name" value="WHD_DRP"/>
</dbReference>
<dbReference type="AlphaFoldDB" id="A0AAF1AS93"/>
<accession>A0AAF1AS93</accession>
<dbReference type="FunFam" id="3.40.50.300:FF:001091">
    <property type="entry name" value="Probable disease resistance protein At1g61300"/>
    <property type="match status" value="1"/>
</dbReference>
<proteinExistence type="inferred from homology"/>
<comment type="similarity">
    <text evidence="1">Belongs to the disease resistance NB-LRR family.</text>
</comment>
<dbReference type="GO" id="GO:0005524">
    <property type="term" value="F:ATP binding"/>
    <property type="evidence" value="ECO:0007669"/>
    <property type="project" value="UniProtKB-KW"/>
</dbReference>
<evidence type="ECO:0000259" key="10">
    <source>
        <dbReference type="Pfam" id="PF23598"/>
    </source>
</evidence>
<evidence type="ECO:0000259" key="7">
    <source>
        <dbReference type="Pfam" id="PF00931"/>
    </source>
</evidence>
<name>A0AAF1AS93_DAUCS</name>
<dbReference type="Pfam" id="PF00931">
    <property type="entry name" value="NB-ARC"/>
    <property type="match status" value="1"/>
</dbReference>
<dbReference type="Gene3D" id="1.20.5.4130">
    <property type="match status" value="1"/>
</dbReference>
<dbReference type="FunFam" id="1.10.10.10:FF:000322">
    <property type="entry name" value="Probable disease resistance protein At1g63360"/>
    <property type="match status" value="1"/>
</dbReference>
<dbReference type="InterPro" id="IPR002182">
    <property type="entry name" value="NB-ARC"/>
</dbReference>
<keyword evidence="2" id="KW-0433">Leucine-rich repeat</keyword>
<dbReference type="Gene3D" id="3.40.50.300">
    <property type="entry name" value="P-loop containing nucleotide triphosphate hydrolases"/>
    <property type="match status" value="1"/>
</dbReference>
<dbReference type="SUPFAM" id="SSF52540">
    <property type="entry name" value="P-loop containing nucleoside triphosphate hydrolases"/>
    <property type="match status" value="1"/>
</dbReference>
<evidence type="ECO:0000259" key="9">
    <source>
        <dbReference type="Pfam" id="PF23559"/>
    </source>
</evidence>
<keyword evidence="12" id="KW-1185">Reference proteome</keyword>
<dbReference type="Pfam" id="PF23598">
    <property type="entry name" value="LRR_14"/>
    <property type="match status" value="1"/>
</dbReference>
<protein>
    <recommendedName>
        <fullName evidence="13">AAA+ ATPase domain-containing protein</fullName>
    </recommendedName>
</protein>
<dbReference type="InterPro" id="IPR032675">
    <property type="entry name" value="LRR_dom_sf"/>
</dbReference>
<dbReference type="GO" id="GO:0098542">
    <property type="term" value="P:defense response to other organism"/>
    <property type="evidence" value="ECO:0007669"/>
    <property type="project" value="TreeGrafter"/>
</dbReference>
<dbReference type="Gene3D" id="1.10.8.430">
    <property type="entry name" value="Helical domain of apoptotic protease-activating factors"/>
    <property type="match status" value="1"/>
</dbReference>
<evidence type="ECO:0008006" key="13">
    <source>
        <dbReference type="Google" id="ProtNLM"/>
    </source>
</evidence>
<reference evidence="11" key="2">
    <citation type="submission" date="2022-03" db="EMBL/GenBank/DDBJ databases">
        <title>Draft title - Genomic analysis of global carrot germplasm unveils the trajectory of domestication and the origin of high carotenoid orange carrot.</title>
        <authorList>
            <person name="Iorizzo M."/>
            <person name="Ellison S."/>
            <person name="Senalik D."/>
            <person name="Macko-Podgorni A."/>
            <person name="Grzebelus D."/>
            <person name="Bostan H."/>
            <person name="Rolling W."/>
            <person name="Curaba J."/>
            <person name="Simon P."/>
        </authorList>
    </citation>
    <scope>NUCLEOTIDE SEQUENCE</scope>
    <source>
        <tissue evidence="11">Leaf</tissue>
    </source>
</reference>
<feature type="domain" description="Disease resistance R13L4/SHOC-2-like LRR" evidence="10">
    <location>
        <begin position="602"/>
        <end position="919"/>
    </location>
</feature>
<evidence type="ECO:0000256" key="5">
    <source>
        <dbReference type="ARBA" id="ARBA00022821"/>
    </source>
</evidence>
<dbReference type="GO" id="GO:0043531">
    <property type="term" value="F:ADP binding"/>
    <property type="evidence" value="ECO:0007669"/>
    <property type="project" value="InterPro"/>
</dbReference>
<evidence type="ECO:0000313" key="12">
    <source>
        <dbReference type="Proteomes" id="UP000077755"/>
    </source>
</evidence>
<evidence type="ECO:0000256" key="1">
    <source>
        <dbReference type="ARBA" id="ARBA00008894"/>
    </source>
</evidence>
<keyword evidence="6" id="KW-0067">ATP-binding</keyword>
<evidence type="ECO:0000256" key="6">
    <source>
        <dbReference type="ARBA" id="ARBA00022840"/>
    </source>
</evidence>
<dbReference type="EMBL" id="CP093344">
    <property type="protein sequence ID" value="WOG90435.1"/>
    <property type="molecule type" value="Genomic_DNA"/>
</dbReference>
<organism evidence="11 12">
    <name type="scientific">Daucus carota subsp. sativus</name>
    <name type="common">Carrot</name>
    <dbReference type="NCBI Taxonomy" id="79200"/>
    <lineage>
        <taxon>Eukaryota</taxon>
        <taxon>Viridiplantae</taxon>
        <taxon>Streptophyta</taxon>
        <taxon>Embryophyta</taxon>
        <taxon>Tracheophyta</taxon>
        <taxon>Spermatophyta</taxon>
        <taxon>Magnoliopsida</taxon>
        <taxon>eudicotyledons</taxon>
        <taxon>Gunneridae</taxon>
        <taxon>Pentapetalae</taxon>
        <taxon>asterids</taxon>
        <taxon>campanulids</taxon>
        <taxon>Apiales</taxon>
        <taxon>Apiaceae</taxon>
        <taxon>Apioideae</taxon>
        <taxon>Scandiceae</taxon>
        <taxon>Daucinae</taxon>
        <taxon>Daucus</taxon>
        <taxon>Daucus sect. Daucus</taxon>
    </lineage>
</organism>
<dbReference type="InterPro" id="IPR044974">
    <property type="entry name" value="Disease_R_plants"/>
</dbReference>
<dbReference type="Gene3D" id="1.10.10.10">
    <property type="entry name" value="Winged helix-like DNA-binding domain superfamily/Winged helix DNA-binding domain"/>
    <property type="match status" value="1"/>
</dbReference>
<gene>
    <name evidence="11" type="ORF">DCAR_0209679</name>
</gene>